<keyword evidence="1" id="KW-1133">Transmembrane helix</keyword>
<sequence length="442" mass="50738">MNFKKIWLLVRGSIWLIPFIYGTTSMILAVVSYYLDNYIAHHPHLYKHIPIIFLADIDLALTVLSSIATALLTMTTITFSSIMIVLTTFLSQFSPRTLQNFITDPPTQRVLGIFVGGFIYSVILLLLTRETEVHQLFIMPTLAVIYALVCLIFFVFFIHHVSKWIQVSNLIFDITTNALEIVKKHFIDKKDVHPDAPWEDWEYAEILQRKPIDVYPSHSGYLQTIDTKQLLHQAKLDNTIVRIEMRVGEFVDLDTPLLSIWKMEDKAINNDYMRFMSIGLERTTFQDIEFGLTKLVEIALRAVSPALNDPNTAINCISQIGKILAAIASKHLPKPFMNDDDRSLRIIMDQPNFAEYLYKAFYQIRHYGKDDISILASIIQSLTLIASKNDQDIKNEVWTFAQYIVEGINSEALLALDKNYINESLKQLAKKVGKREESLKLS</sequence>
<feature type="transmembrane region" description="Helical" evidence="1">
    <location>
        <begin position="136"/>
        <end position="158"/>
    </location>
</feature>
<gene>
    <name evidence="2" type="ORF">G4D63_03035</name>
</gene>
<evidence type="ECO:0000313" key="3">
    <source>
        <dbReference type="Proteomes" id="UP000481043"/>
    </source>
</evidence>
<feature type="transmembrane region" description="Helical" evidence="1">
    <location>
        <begin position="12"/>
        <end position="33"/>
    </location>
</feature>
<evidence type="ECO:0000313" key="2">
    <source>
        <dbReference type="EMBL" id="NEY70708.1"/>
    </source>
</evidence>
<organism evidence="2 3">
    <name type="scientific">Bacillus mesophilus</name>
    <dbReference type="NCBI Taxonomy" id="1808955"/>
    <lineage>
        <taxon>Bacteria</taxon>
        <taxon>Bacillati</taxon>
        <taxon>Bacillota</taxon>
        <taxon>Bacilli</taxon>
        <taxon>Bacillales</taxon>
        <taxon>Bacillaceae</taxon>
        <taxon>Bacillus</taxon>
    </lineage>
</organism>
<name>A0A6M0Q6G6_9BACI</name>
<keyword evidence="3" id="KW-1185">Reference proteome</keyword>
<keyword evidence="1" id="KW-0472">Membrane</keyword>
<comment type="caution">
    <text evidence="2">The sequence shown here is derived from an EMBL/GenBank/DDBJ whole genome shotgun (WGS) entry which is preliminary data.</text>
</comment>
<dbReference type="Pfam" id="PF10011">
    <property type="entry name" value="DUF2254"/>
    <property type="match status" value="1"/>
</dbReference>
<dbReference type="EMBL" id="JAAIWM010000001">
    <property type="protein sequence ID" value="NEY70708.1"/>
    <property type="molecule type" value="Genomic_DNA"/>
</dbReference>
<dbReference type="Proteomes" id="UP000481043">
    <property type="component" value="Unassembled WGS sequence"/>
</dbReference>
<reference evidence="2 3" key="1">
    <citation type="submission" date="2020-02" db="EMBL/GenBank/DDBJ databases">
        <title>Bacillus aquiflavi sp. nov., isolated from yellow water of strong flavor Chinese baijiu in Yibin region of China.</title>
        <authorList>
            <person name="Xie J."/>
        </authorList>
    </citation>
    <scope>NUCLEOTIDE SEQUENCE [LARGE SCALE GENOMIC DNA]</scope>
    <source>
        <strain evidence="2 3">SA4</strain>
    </source>
</reference>
<accession>A0A6M0Q6G6</accession>
<dbReference type="RefSeq" id="WP_163177569.1">
    <property type="nucleotide sequence ID" value="NZ_JAAIWM010000001.1"/>
</dbReference>
<dbReference type="AlphaFoldDB" id="A0A6M0Q6G6"/>
<evidence type="ECO:0000256" key="1">
    <source>
        <dbReference type="SAM" id="Phobius"/>
    </source>
</evidence>
<feature type="transmembrane region" description="Helical" evidence="1">
    <location>
        <begin position="110"/>
        <end position="127"/>
    </location>
</feature>
<feature type="transmembrane region" description="Helical" evidence="1">
    <location>
        <begin position="71"/>
        <end position="90"/>
    </location>
</feature>
<proteinExistence type="predicted"/>
<protein>
    <submittedName>
        <fullName evidence="2">DUF2254 domain-containing protein</fullName>
    </submittedName>
</protein>
<dbReference type="InterPro" id="IPR018723">
    <property type="entry name" value="DUF2254_membrane"/>
</dbReference>
<keyword evidence="1" id="KW-0812">Transmembrane</keyword>